<dbReference type="InParanoid" id="A0A7J7DXV8"/>
<dbReference type="Proteomes" id="UP000593562">
    <property type="component" value="Unassembled WGS sequence"/>
</dbReference>
<name>A0A7J7DXV8_TRIWF</name>
<gene>
    <name evidence="1" type="ORF">HS088_TW02G00014</name>
</gene>
<comment type="caution">
    <text evidence="1">The sequence shown here is derived from an EMBL/GenBank/DDBJ whole genome shotgun (WGS) entry which is preliminary data.</text>
</comment>
<keyword evidence="2" id="KW-1185">Reference proteome</keyword>
<organism evidence="1 2">
    <name type="scientific">Tripterygium wilfordii</name>
    <name type="common">Thunder God vine</name>
    <dbReference type="NCBI Taxonomy" id="458696"/>
    <lineage>
        <taxon>Eukaryota</taxon>
        <taxon>Viridiplantae</taxon>
        <taxon>Streptophyta</taxon>
        <taxon>Embryophyta</taxon>
        <taxon>Tracheophyta</taxon>
        <taxon>Spermatophyta</taxon>
        <taxon>Magnoliopsida</taxon>
        <taxon>eudicotyledons</taxon>
        <taxon>Gunneridae</taxon>
        <taxon>Pentapetalae</taxon>
        <taxon>rosids</taxon>
        <taxon>fabids</taxon>
        <taxon>Celastrales</taxon>
        <taxon>Celastraceae</taxon>
        <taxon>Tripterygium</taxon>
    </lineage>
</organism>
<protein>
    <submittedName>
        <fullName evidence="1">Uncharacterized protein</fullName>
    </submittedName>
</protein>
<proteinExistence type="predicted"/>
<accession>A0A7J7DXV8</accession>
<evidence type="ECO:0000313" key="1">
    <source>
        <dbReference type="EMBL" id="KAF5751004.1"/>
    </source>
</evidence>
<sequence length="101" mass="11769">MSEFLQTIWIMALGEEEPEKKIQTFSLDFNDQGKKNSIFPVQPLNGFYVQTFFPCTSSTLFLSCGLTFNSLKNPINKQQSRIAEVNLRPKRVRTEFNTKKW</sequence>
<reference evidence="1 2" key="1">
    <citation type="journal article" date="2020" name="Nat. Commun.">
        <title>Genome of Tripterygium wilfordii and identification of cytochrome P450 involved in triptolide biosynthesis.</title>
        <authorList>
            <person name="Tu L."/>
            <person name="Su P."/>
            <person name="Zhang Z."/>
            <person name="Gao L."/>
            <person name="Wang J."/>
            <person name="Hu T."/>
            <person name="Zhou J."/>
            <person name="Zhang Y."/>
            <person name="Zhao Y."/>
            <person name="Liu Y."/>
            <person name="Song Y."/>
            <person name="Tong Y."/>
            <person name="Lu Y."/>
            <person name="Yang J."/>
            <person name="Xu C."/>
            <person name="Jia M."/>
            <person name="Peters R.J."/>
            <person name="Huang L."/>
            <person name="Gao W."/>
        </authorList>
    </citation>
    <scope>NUCLEOTIDE SEQUENCE [LARGE SCALE GENOMIC DNA]</scope>
    <source>
        <strain evidence="2">cv. XIE 37</strain>
        <tissue evidence="1">Leaf</tissue>
    </source>
</reference>
<evidence type="ECO:0000313" key="2">
    <source>
        <dbReference type="Proteomes" id="UP000593562"/>
    </source>
</evidence>
<dbReference type="EMBL" id="JAAARO010000002">
    <property type="protein sequence ID" value="KAF5751004.1"/>
    <property type="molecule type" value="Genomic_DNA"/>
</dbReference>
<dbReference type="AlphaFoldDB" id="A0A7J7DXV8"/>